<gene>
    <name evidence="1" type="ORF">AK830_g10704</name>
</gene>
<dbReference type="SUPFAM" id="SSF52777">
    <property type="entry name" value="CoA-dependent acyltransferases"/>
    <property type="match status" value="2"/>
</dbReference>
<evidence type="ECO:0000313" key="1">
    <source>
        <dbReference type="EMBL" id="KPM35863.1"/>
    </source>
</evidence>
<sequence length="474" mass="52559">MKLYCGTIVTCRYAIPESLQHADRHDELVAFWERAVAHTVLQHPLLQVGIIKRNSKSPAWVHLDHIDLAEVIQWRVFDNPEKYEATSEIILQEQLDTRFVCDATRPGWRLAITRLASEDLLEVMFVWDHATTDGTGGKIFHETLLQSLNSVGDDTGLVLDNHSFKPTVKTNGLPPPLDTVGDFRFTAGFATTIIWKELKPPMFKKKLPPHKTRTPLSLTPLRTQSRSAGIDNETLQNVLSACRKHNTTLTGLIHGICLVSLVNHLKDDPSTGIMCETPLDMRRFLPSKPPAYPELEPSKTIANYVSRMEHEFDEALVSKIQAQARSASTEPERIAALEEFVWSVATTVRAEIQAKLDMGLKNELCGLMKVVGDYRGYMKDQLKKQRPVSWLVTNLGVIDGAKGTSSAEDWTIKKANFSLGANVIGPLYSVSPIAVKGGDLTVGVSWQDQVIDASIGEAAAADLGTWLKHIASKP</sequence>
<protein>
    <recommendedName>
        <fullName evidence="3">Alcohol acetyltransferase FCK4</fullName>
    </recommendedName>
</protein>
<dbReference type="PANTHER" id="PTHR28037:SF1">
    <property type="entry name" value="ALCOHOL O-ACETYLTRANSFERASE 1-RELATED"/>
    <property type="match status" value="1"/>
</dbReference>
<proteinExistence type="predicted"/>
<dbReference type="InterPro" id="IPR023213">
    <property type="entry name" value="CAT-like_dom_sf"/>
</dbReference>
<dbReference type="EMBL" id="LKCW01000228">
    <property type="protein sequence ID" value="KPM35863.1"/>
    <property type="molecule type" value="Genomic_DNA"/>
</dbReference>
<dbReference type="AlphaFoldDB" id="A0A0P7APA6"/>
<dbReference type="InterPro" id="IPR010828">
    <property type="entry name" value="Atf2/Sli1-like"/>
</dbReference>
<reference evidence="1 2" key="1">
    <citation type="submission" date="2015-09" db="EMBL/GenBank/DDBJ databases">
        <title>Draft genome of a European isolate of the apple canker pathogen Neonectria ditissima.</title>
        <authorList>
            <person name="Gomez-Cortecero A."/>
            <person name="Harrison R.J."/>
            <person name="Armitage A.D."/>
        </authorList>
    </citation>
    <scope>NUCLEOTIDE SEQUENCE [LARGE SCALE GENOMIC DNA]</scope>
    <source>
        <strain evidence="1 2">R09/05</strain>
    </source>
</reference>
<dbReference type="STRING" id="78410.A0A0P7APA6"/>
<dbReference type="Proteomes" id="UP000050424">
    <property type="component" value="Unassembled WGS sequence"/>
</dbReference>
<dbReference type="OrthoDB" id="2150604at2759"/>
<evidence type="ECO:0008006" key="3">
    <source>
        <dbReference type="Google" id="ProtNLM"/>
    </source>
</evidence>
<comment type="caution">
    <text evidence="1">The sequence shown here is derived from an EMBL/GenBank/DDBJ whole genome shotgun (WGS) entry which is preliminary data.</text>
</comment>
<name>A0A0P7APA6_9HYPO</name>
<dbReference type="PANTHER" id="PTHR28037">
    <property type="entry name" value="ALCOHOL O-ACETYLTRANSFERASE 1-RELATED"/>
    <property type="match status" value="1"/>
</dbReference>
<dbReference type="Gene3D" id="3.30.559.10">
    <property type="entry name" value="Chloramphenicol acetyltransferase-like domain"/>
    <property type="match status" value="1"/>
</dbReference>
<dbReference type="Pfam" id="PF07247">
    <property type="entry name" value="AATase"/>
    <property type="match status" value="1"/>
</dbReference>
<dbReference type="Gene3D" id="3.30.559.30">
    <property type="entry name" value="Nonribosomal peptide synthetase, condensation domain"/>
    <property type="match status" value="1"/>
</dbReference>
<keyword evidence="2" id="KW-1185">Reference proteome</keyword>
<organism evidence="1 2">
    <name type="scientific">Neonectria ditissima</name>
    <dbReference type="NCBI Taxonomy" id="78410"/>
    <lineage>
        <taxon>Eukaryota</taxon>
        <taxon>Fungi</taxon>
        <taxon>Dikarya</taxon>
        <taxon>Ascomycota</taxon>
        <taxon>Pezizomycotina</taxon>
        <taxon>Sordariomycetes</taxon>
        <taxon>Hypocreomycetidae</taxon>
        <taxon>Hypocreales</taxon>
        <taxon>Nectriaceae</taxon>
        <taxon>Neonectria</taxon>
    </lineage>
</organism>
<dbReference type="InterPro" id="IPR052058">
    <property type="entry name" value="Alcohol_O-acetyltransferase"/>
</dbReference>
<dbReference type="GO" id="GO:0008080">
    <property type="term" value="F:N-acetyltransferase activity"/>
    <property type="evidence" value="ECO:0007669"/>
    <property type="project" value="TreeGrafter"/>
</dbReference>
<evidence type="ECO:0000313" key="2">
    <source>
        <dbReference type="Proteomes" id="UP000050424"/>
    </source>
</evidence>
<accession>A0A0P7APA6</accession>